<dbReference type="Pfam" id="PF02945">
    <property type="entry name" value="Endonuclease_7"/>
    <property type="match status" value="1"/>
</dbReference>
<dbReference type="GO" id="GO:0004519">
    <property type="term" value="F:endonuclease activity"/>
    <property type="evidence" value="ECO:0007669"/>
    <property type="project" value="UniProtKB-KW"/>
</dbReference>
<protein>
    <submittedName>
        <fullName evidence="1">Endonuclease VII domain-containing protein</fullName>
    </submittedName>
</protein>
<keyword evidence="2" id="KW-1185">Reference proteome</keyword>
<name>A0ABW0GJ25_9PROT</name>
<organism evidence="1 2">
    <name type="scientific">Azospirillum himalayense</name>
    <dbReference type="NCBI Taxonomy" id="654847"/>
    <lineage>
        <taxon>Bacteria</taxon>
        <taxon>Pseudomonadati</taxon>
        <taxon>Pseudomonadota</taxon>
        <taxon>Alphaproteobacteria</taxon>
        <taxon>Rhodospirillales</taxon>
        <taxon>Azospirillaceae</taxon>
        <taxon>Azospirillum</taxon>
    </lineage>
</organism>
<keyword evidence="1" id="KW-0378">Hydrolase</keyword>
<keyword evidence="1" id="KW-0540">Nuclease</keyword>
<evidence type="ECO:0000313" key="1">
    <source>
        <dbReference type="EMBL" id="MFC5359558.1"/>
    </source>
</evidence>
<dbReference type="Gene3D" id="3.40.1800.10">
    <property type="entry name" value="His-Me finger endonucleases"/>
    <property type="match status" value="1"/>
</dbReference>
<keyword evidence="1" id="KW-0255">Endonuclease</keyword>
<proteinExistence type="predicted"/>
<comment type="caution">
    <text evidence="1">The sequence shown here is derived from an EMBL/GenBank/DDBJ whole genome shotgun (WGS) entry which is preliminary data.</text>
</comment>
<dbReference type="InterPro" id="IPR044925">
    <property type="entry name" value="His-Me_finger_sf"/>
</dbReference>
<accession>A0ABW0GJ25</accession>
<dbReference type="InterPro" id="IPR038563">
    <property type="entry name" value="Endonuclease_7_sf"/>
</dbReference>
<evidence type="ECO:0000313" key="2">
    <source>
        <dbReference type="Proteomes" id="UP001596166"/>
    </source>
</evidence>
<sequence length="68" mass="7189">MLVAQGGVCAICRLVPEGNLHVDHSHTTGCVRGLLCRKCNTAIGLLQDDPQILKEAAIYLTRSSSGAI</sequence>
<reference evidence="2" key="1">
    <citation type="journal article" date="2019" name="Int. J. Syst. Evol. Microbiol.">
        <title>The Global Catalogue of Microorganisms (GCM) 10K type strain sequencing project: providing services to taxonomists for standard genome sequencing and annotation.</title>
        <authorList>
            <consortium name="The Broad Institute Genomics Platform"/>
            <consortium name="The Broad Institute Genome Sequencing Center for Infectious Disease"/>
            <person name="Wu L."/>
            <person name="Ma J."/>
        </authorList>
    </citation>
    <scope>NUCLEOTIDE SEQUENCE [LARGE SCALE GENOMIC DNA]</scope>
    <source>
        <strain evidence="2">CCUG 58760</strain>
    </source>
</reference>
<dbReference type="SUPFAM" id="SSF54060">
    <property type="entry name" value="His-Me finger endonucleases"/>
    <property type="match status" value="1"/>
</dbReference>
<dbReference type="Proteomes" id="UP001596166">
    <property type="component" value="Unassembled WGS sequence"/>
</dbReference>
<dbReference type="EMBL" id="JBHSLC010000115">
    <property type="protein sequence ID" value="MFC5359558.1"/>
    <property type="molecule type" value="Genomic_DNA"/>
</dbReference>
<gene>
    <name evidence="1" type="ORF">ACFPMG_31630</name>
</gene>
<dbReference type="InterPro" id="IPR004211">
    <property type="entry name" value="Endonuclease_7"/>
</dbReference>
<dbReference type="RefSeq" id="WP_376999705.1">
    <property type="nucleotide sequence ID" value="NZ_JBHSLC010000115.1"/>
</dbReference>